<keyword evidence="5" id="KW-1185">Reference proteome</keyword>
<evidence type="ECO:0000313" key="4">
    <source>
        <dbReference type="EMBL" id="KAJ6811461.1"/>
    </source>
</evidence>
<name>A0AAX6F605_IRIPA</name>
<dbReference type="NCBIfam" id="TIGR00756">
    <property type="entry name" value="PPR"/>
    <property type="match status" value="9"/>
</dbReference>
<dbReference type="InterPro" id="IPR011990">
    <property type="entry name" value="TPR-like_helical_dom_sf"/>
</dbReference>
<evidence type="ECO:0000256" key="2">
    <source>
        <dbReference type="ARBA" id="ARBA00022737"/>
    </source>
</evidence>
<organism evidence="4 5">
    <name type="scientific">Iris pallida</name>
    <name type="common">Sweet iris</name>
    <dbReference type="NCBI Taxonomy" id="29817"/>
    <lineage>
        <taxon>Eukaryota</taxon>
        <taxon>Viridiplantae</taxon>
        <taxon>Streptophyta</taxon>
        <taxon>Embryophyta</taxon>
        <taxon>Tracheophyta</taxon>
        <taxon>Spermatophyta</taxon>
        <taxon>Magnoliopsida</taxon>
        <taxon>Liliopsida</taxon>
        <taxon>Asparagales</taxon>
        <taxon>Iridaceae</taxon>
        <taxon>Iridoideae</taxon>
        <taxon>Irideae</taxon>
        <taxon>Iris</taxon>
    </lineage>
</organism>
<dbReference type="Proteomes" id="UP001140949">
    <property type="component" value="Unassembled WGS sequence"/>
</dbReference>
<comment type="caution">
    <text evidence="4">The sequence shown here is derived from an EMBL/GenBank/DDBJ whole genome shotgun (WGS) entry which is preliminary data.</text>
</comment>
<keyword evidence="2" id="KW-0677">Repeat</keyword>
<feature type="repeat" description="PPR" evidence="3">
    <location>
        <begin position="451"/>
        <end position="485"/>
    </location>
</feature>
<evidence type="ECO:0000256" key="3">
    <source>
        <dbReference type="PROSITE-ProRule" id="PRU00708"/>
    </source>
</evidence>
<feature type="repeat" description="PPR" evidence="3">
    <location>
        <begin position="209"/>
        <end position="243"/>
    </location>
</feature>
<feature type="repeat" description="PPR" evidence="3">
    <location>
        <begin position="279"/>
        <end position="313"/>
    </location>
</feature>
<dbReference type="EMBL" id="JANAVB010031619">
    <property type="protein sequence ID" value="KAJ6811461.1"/>
    <property type="molecule type" value="Genomic_DNA"/>
</dbReference>
<proteinExistence type="inferred from homology"/>
<accession>A0AAX6F605</accession>
<reference evidence="4" key="2">
    <citation type="submission" date="2023-04" db="EMBL/GenBank/DDBJ databases">
        <authorList>
            <person name="Bruccoleri R.E."/>
            <person name="Oakeley E.J."/>
            <person name="Faust A.-M."/>
            <person name="Dessus-Babus S."/>
            <person name="Altorfer M."/>
            <person name="Burckhardt D."/>
            <person name="Oertli M."/>
            <person name="Naumann U."/>
            <person name="Petersen F."/>
            <person name="Wong J."/>
        </authorList>
    </citation>
    <scope>NUCLEOTIDE SEQUENCE</scope>
    <source>
        <strain evidence="4">GSM-AAB239-AS_SAM_17_03QT</strain>
        <tissue evidence="4">Leaf</tissue>
    </source>
</reference>
<evidence type="ECO:0000256" key="1">
    <source>
        <dbReference type="ARBA" id="ARBA00007626"/>
    </source>
</evidence>
<evidence type="ECO:0000313" key="5">
    <source>
        <dbReference type="Proteomes" id="UP001140949"/>
    </source>
</evidence>
<dbReference type="Pfam" id="PF01535">
    <property type="entry name" value="PPR"/>
    <property type="match status" value="2"/>
</dbReference>
<feature type="repeat" description="PPR" evidence="3">
    <location>
        <begin position="68"/>
        <end position="102"/>
    </location>
</feature>
<dbReference type="Pfam" id="PF13041">
    <property type="entry name" value="PPR_2"/>
    <property type="match status" value="4"/>
</dbReference>
<gene>
    <name evidence="4" type="ORF">M6B38_153910</name>
</gene>
<feature type="repeat" description="PPR" evidence="3">
    <location>
        <begin position="174"/>
        <end position="208"/>
    </location>
</feature>
<dbReference type="Gene3D" id="1.25.40.10">
    <property type="entry name" value="Tetratricopeptide repeat domain"/>
    <property type="match status" value="6"/>
</dbReference>
<dbReference type="AlphaFoldDB" id="A0AAX6F605"/>
<sequence length="555" mass="62470">MPWAKPTRKTLASFTTNFLLHGLNPNCKNSQEDLFLINKFSELLLHKSYEQPLPLSPHPISSRPLHPHPFNYNALMKHFADSGEANRVVSLFLEMKQFRIRPDVPCYTTVADTLVVTSFPRAALAVFAEMIVSGVSPDTHFFTVLVKLYSCCLERFDSAYIIIQWMFRCGCPPDVVTYSTLIAGLCRIGRVEEGLGVLDLMLEERRVPNVYTLTPIVQGYCSTGRIGEANRFLRSMESIGCLPNTVTYNVLIDALCRLGAFGEVEKVLGESRTKGWTPDEITYSVYMDGLCKRGKVRDTFKVLDVMIGKGLRPNAVTLNILLDCLCHGSKVLEAMRLLERSGELEWGVEVVNYNTVMRRLCDVGQLRAVLKLFTNMLKKGVMANAWTFSIVINSLCRAGKLQKAKCIFNSTGLVANVVTYTTLIHHLYVVGKMGEAQLLFSKMKEEKVSPNAITYGIMIDCFCKQHKFSEAVECFHHSLEDGFSAGLVGRLVNGFVRGGKIGDALNLIEQIIQCGLIIDICIFRSLIKAFCWIGYCQRREMYKVCHVLDKMLTRR</sequence>
<feature type="repeat" description="PPR" evidence="3">
    <location>
        <begin position="416"/>
        <end position="450"/>
    </location>
</feature>
<feature type="repeat" description="PPR" evidence="3">
    <location>
        <begin position="349"/>
        <end position="383"/>
    </location>
</feature>
<dbReference type="Pfam" id="PF12854">
    <property type="entry name" value="PPR_1"/>
    <property type="match status" value="1"/>
</dbReference>
<protein>
    <submittedName>
        <fullName evidence="4">Pentatricopeptide repeat-containing protein-like</fullName>
    </submittedName>
</protein>
<dbReference type="InterPro" id="IPR002885">
    <property type="entry name" value="PPR_rpt"/>
</dbReference>
<feature type="repeat" description="PPR" evidence="3">
    <location>
        <begin position="244"/>
        <end position="278"/>
    </location>
</feature>
<dbReference type="PROSITE" id="PS51375">
    <property type="entry name" value="PPR"/>
    <property type="match status" value="8"/>
</dbReference>
<dbReference type="PANTHER" id="PTHR47941">
    <property type="entry name" value="PENTATRICOPEPTIDE REPEAT-CONTAINING PROTEIN 3, MITOCHONDRIAL"/>
    <property type="match status" value="1"/>
</dbReference>
<comment type="similarity">
    <text evidence="1">Belongs to the PPR family. P subfamily.</text>
</comment>
<reference evidence="4" key="1">
    <citation type="journal article" date="2023" name="GigaByte">
        <title>Genome assembly of the bearded iris, Iris pallida Lam.</title>
        <authorList>
            <person name="Bruccoleri R.E."/>
            <person name="Oakeley E.J."/>
            <person name="Faust A.M.E."/>
            <person name="Altorfer M."/>
            <person name="Dessus-Babus S."/>
            <person name="Burckhardt D."/>
            <person name="Oertli M."/>
            <person name="Naumann U."/>
            <person name="Petersen F."/>
            <person name="Wong J."/>
        </authorList>
    </citation>
    <scope>NUCLEOTIDE SEQUENCE</scope>
    <source>
        <strain evidence="4">GSM-AAB239-AS_SAM_17_03QT</strain>
    </source>
</reference>